<gene>
    <name evidence="1" type="ORF">EDD77_11538</name>
</gene>
<organism evidence="1 2">
    <name type="scientific">Allofournierella massiliensis</name>
    <dbReference type="NCBI Taxonomy" id="1650663"/>
    <lineage>
        <taxon>Bacteria</taxon>
        <taxon>Bacillati</taxon>
        <taxon>Bacillota</taxon>
        <taxon>Clostridia</taxon>
        <taxon>Eubacteriales</taxon>
        <taxon>Oscillospiraceae</taxon>
        <taxon>Allofournierella</taxon>
    </lineage>
</organism>
<reference evidence="1 2" key="1">
    <citation type="submission" date="2019-03" db="EMBL/GenBank/DDBJ databases">
        <title>Genomic Encyclopedia of Type Strains, Phase IV (KMG-IV): sequencing the most valuable type-strain genomes for metagenomic binning, comparative biology and taxonomic classification.</title>
        <authorList>
            <person name="Goeker M."/>
        </authorList>
    </citation>
    <scope>NUCLEOTIDE SEQUENCE [LARGE SCALE GENOMIC DNA]</scope>
    <source>
        <strain evidence="1 2">DSM 100451</strain>
    </source>
</reference>
<dbReference type="Proteomes" id="UP000295184">
    <property type="component" value="Unassembled WGS sequence"/>
</dbReference>
<dbReference type="AlphaFoldDB" id="A0A4R1QPV4"/>
<dbReference type="EMBL" id="SLUM01000015">
    <property type="protein sequence ID" value="TCL55778.1"/>
    <property type="molecule type" value="Genomic_DNA"/>
</dbReference>
<dbReference type="STRING" id="1650663.GCA_001486665_02365"/>
<name>A0A4R1QPV4_9FIRM</name>
<evidence type="ECO:0000313" key="1">
    <source>
        <dbReference type="EMBL" id="TCL55778.1"/>
    </source>
</evidence>
<dbReference type="RefSeq" id="WP_242868415.1">
    <property type="nucleotide sequence ID" value="NZ_CABKVM010000018.1"/>
</dbReference>
<protein>
    <submittedName>
        <fullName evidence="1">Uncharacterized protein</fullName>
    </submittedName>
</protein>
<accession>A0A4R1QPV4</accession>
<comment type="caution">
    <text evidence="1">The sequence shown here is derived from an EMBL/GenBank/DDBJ whole genome shotgun (WGS) entry which is preliminary data.</text>
</comment>
<sequence>MKQLGNLAVVCAQRPDVLMQIYDKTVRVHVGEGPGRTTLFAPWEDDDAILRIIQELNFGRYAVGREQTQGSKTKSETASLYALVLAWDDDGFRGTKVMAVSRDKDELRRQMKKSVLNIKAQKAADIICGPPIIWEDDRLLPDGREGLIFSYRHPFYLGISSTWMLEIQEAALIPNGGRHD</sequence>
<proteinExistence type="predicted"/>
<evidence type="ECO:0000313" key="2">
    <source>
        <dbReference type="Proteomes" id="UP000295184"/>
    </source>
</evidence>